<comment type="function">
    <text evidence="1">Probable oxidoreductase that may play a role as regulator of mitochondrial function.</text>
</comment>
<reference evidence="7" key="1">
    <citation type="journal article" date="2019" name="Int. J. Syst. Evol. Microbiol.">
        <title>The Global Catalogue of Microorganisms (GCM) 10K type strain sequencing project: providing services to taxonomists for standard genome sequencing and annotation.</title>
        <authorList>
            <consortium name="The Broad Institute Genomics Platform"/>
            <consortium name="The Broad Institute Genome Sequencing Center for Infectious Disease"/>
            <person name="Wu L."/>
            <person name="Ma J."/>
        </authorList>
    </citation>
    <scope>NUCLEOTIDE SEQUENCE [LARGE SCALE GENOMIC DNA]</scope>
    <source>
        <strain evidence="7">JCM 16540</strain>
    </source>
</reference>
<dbReference type="PANTHER" id="PTHR10668">
    <property type="entry name" value="PHYTOENE DEHYDROGENASE"/>
    <property type="match status" value="1"/>
</dbReference>
<sequence>MARPSFPGRGPDTNQACGARGGDTGDVPLPAEVDAVVVGAGPNGLVGANRLADAGWDVLLVEAQPEVGGAVRSDREVDPAFVSDTFSAFYPMAAVSPAITSLGLERFGLEWSHAPAVLGHPRRDGSWALLHHDEDVTAGLLDAAHPGDGEAWHELVGRWRIVQPGLIGSLLTPIPPVRSGVRFLTELARVGGLGFVRELLVPAAHLAERRFGGDGPSLLVAGNACHADIPLDAAGSGFIGLLLTMLGQTVGFPAPTGGAQALSEALRARFEAAGGTVATSTPVTGIRVAGGRAVAVQTADGEVRVRRSVLADVGAEQLFGGLVDAADLPARTTRKMDGFRRDPATFKVDYALDGPVPWAGTPAYAPGTVHIADSVPAMSAYSNQLDSGFVPADPYVLVGQMTTTDPSRSPAGTESLWAYTHVPQEVRGDAGDDGLTGSWDTSEAERFADRLQARIEAFAPGFGSRVRSRRILTPADLEHRDANLVGGSLNGGSSAVDQQLVFRPFAGTGRSETPVRGLYLASASAHPGGSVHGACGMNAARAALWWDRLRLSR</sequence>
<accession>A0ABP6WQC2</accession>
<evidence type="ECO:0000256" key="1">
    <source>
        <dbReference type="ARBA" id="ARBA00037217"/>
    </source>
</evidence>
<evidence type="ECO:0000313" key="6">
    <source>
        <dbReference type="EMBL" id="GAA3553419.1"/>
    </source>
</evidence>
<keyword evidence="7" id="KW-1185">Reference proteome</keyword>
<feature type="domain" description="Amine oxidase" evidence="5">
    <location>
        <begin position="44"/>
        <end position="305"/>
    </location>
</feature>
<protein>
    <recommendedName>
        <fullName evidence="3">Pyridine nucleotide-disulfide oxidoreductase domain-containing protein 2</fullName>
    </recommendedName>
</protein>
<comment type="subunit">
    <text evidence="2">Interacts with COX5B; this interaction may contribute to localize PYROXD2 to the inner face of the inner mitochondrial membrane.</text>
</comment>
<proteinExistence type="predicted"/>
<evidence type="ECO:0000256" key="4">
    <source>
        <dbReference type="SAM" id="MobiDB-lite"/>
    </source>
</evidence>
<dbReference type="InterPro" id="IPR036188">
    <property type="entry name" value="FAD/NAD-bd_sf"/>
</dbReference>
<dbReference type="Proteomes" id="UP001500767">
    <property type="component" value="Unassembled WGS sequence"/>
</dbReference>
<dbReference type="SUPFAM" id="SSF51905">
    <property type="entry name" value="FAD/NAD(P)-binding domain"/>
    <property type="match status" value="1"/>
</dbReference>
<gene>
    <name evidence="6" type="ORF">GCM10022197_05670</name>
</gene>
<organism evidence="6 7">
    <name type="scientific">Microlunatus spumicola</name>
    <dbReference type="NCBI Taxonomy" id="81499"/>
    <lineage>
        <taxon>Bacteria</taxon>
        <taxon>Bacillati</taxon>
        <taxon>Actinomycetota</taxon>
        <taxon>Actinomycetes</taxon>
        <taxon>Propionibacteriales</taxon>
        <taxon>Propionibacteriaceae</taxon>
        <taxon>Microlunatus</taxon>
    </lineage>
</organism>
<name>A0ABP6WQC2_9ACTN</name>
<feature type="region of interest" description="Disordered" evidence="4">
    <location>
        <begin position="1"/>
        <end position="25"/>
    </location>
</feature>
<dbReference type="InterPro" id="IPR002937">
    <property type="entry name" value="Amino_oxidase"/>
</dbReference>
<evidence type="ECO:0000313" key="7">
    <source>
        <dbReference type="Proteomes" id="UP001500767"/>
    </source>
</evidence>
<dbReference type="EMBL" id="BAAAYR010000001">
    <property type="protein sequence ID" value="GAA3553419.1"/>
    <property type="molecule type" value="Genomic_DNA"/>
</dbReference>
<evidence type="ECO:0000256" key="2">
    <source>
        <dbReference type="ARBA" id="ARBA00038825"/>
    </source>
</evidence>
<dbReference type="Pfam" id="PF01593">
    <property type="entry name" value="Amino_oxidase"/>
    <property type="match status" value="1"/>
</dbReference>
<dbReference type="Gene3D" id="3.50.50.60">
    <property type="entry name" value="FAD/NAD(P)-binding domain"/>
    <property type="match status" value="2"/>
</dbReference>
<dbReference type="PRINTS" id="PR00411">
    <property type="entry name" value="PNDRDTASEI"/>
</dbReference>
<evidence type="ECO:0000259" key="5">
    <source>
        <dbReference type="Pfam" id="PF01593"/>
    </source>
</evidence>
<comment type="caution">
    <text evidence="6">The sequence shown here is derived from an EMBL/GenBank/DDBJ whole genome shotgun (WGS) entry which is preliminary data.</text>
</comment>
<dbReference type="PANTHER" id="PTHR10668:SF105">
    <property type="entry name" value="DEHYDROGENASE-RELATED"/>
    <property type="match status" value="1"/>
</dbReference>
<evidence type="ECO:0000256" key="3">
    <source>
        <dbReference type="ARBA" id="ARBA00040298"/>
    </source>
</evidence>